<reference evidence="1 2" key="1">
    <citation type="journal article" date="2019" name="Int. J. Syst. Evol. Microbiol.">
        <title>The Global Catalogue of Microorganisms (GCM) 10K type strain sequencing project: providing services to taxonomists for standard genome sequencing and annotation.</title>
        <authorList>
            <consortium name="The Broad Institute Genomics Platform"/>
            <consortium name="The Broad Institute Genome Sequencing Center for Infectious Disease"/>
            <person name="Wu L."/>
            <person name="Ma J."/>
        </authorList>
    </citation>
    <scope>NUCLEOTIDE SEQUENCE [LARGE SCALE GENOMIC DNA]</scope>
    <source>
        <strain evidence="1 2">JCM 7356</strain>
    </source>
</reference>
<proteinExistence type="predicted"/>
<organism evidence="1 2">
    <name type="scientific">Kitasatospora cystarginea</name>
    <dbReference type="NCBI Taxonomy" id="58350"/>
    <lineage>
        <taxon>Bacteria</taxon>
        <taxon>Bacillati</taxon>
        <taxon>Actinomycetota</taxon>
        <taxon>Actinomycetes</taxon>
        <taxon>Kitasatosporales</taxon>
        <taxon>Streptomycetaceae</taxon>
        <taxon>Kitasatospora</taxon>
    </lineage>
</organism>
<comment type="caution">
    <text evidence="1">The sequence shown here is derived from an EMBL/GenBank/DDBJ whole genome shotgun (WGS) entry which is preliminary data.</text>
</comment>
<keyword evidence="2" id="KW-1185">Reference proteome</keyword>
<evidence type="ECO:0000313" key="1">
    <source>
        <dbReference type="EMBL" id="GAA2257530.1"/>
    </source>
</evidence>
<gene>
    <name evidence="1" type="ORF">GCM10010430_46690</name>
</gene>
<accession>A0ABN3EG75</accession>
<evidence type="ECO:0000313" key="2">
    <source>
        <dbReference type="Proteomes" id="UP001500305"/>
    </source>
</evidence>
<dbReference type="InterPro" id="IPR045929">
    <property type="entry name" value="DUF6348"/>
</dbReference>
<dbReference type="Proteomes" id="UP001500305">
    <property type="component" value="Unassembled WGS sequence"/>
</dbReference>
<dbReference type="Pfam" id="PF19875">
    <property type="entry name" value="DUF6348"/>
    <property type="match status" value="1"/>
</dbReference>
<dbReference type="RefSeq" id="WP_344638439.1">
    <property type="nucleotide sequence ID" value="NZ_BAAATR010000022.1"/>
</dbReference>
<dbReference type="EMBL" id="BAAATR010000022">
    <property type="protein sequence ID" value="GAA2257530.1"/>
    <property type="molecule type" value="Genomic_DNA"/>
</dbReference>
<sequence>MRPQDRMAVIQRSVVREMAQFGVEFTVDDEVVRGPGTTAVAVREHPGDGGSGHVDLGFVLDLGRADAPVVWDCAAGLGKTEEEKLDNAVKMWATTTASTVVELLEHRGEHGDHYQPAELADWHAIQGPAAVFGFGNERLADWLADHQPLTAIAEALRPELTAGRLTGVKLFLGGRSGDDIAEVRVNGEVSEAASAALHALDWPRGERFCWARLFILLVPEGGLHPEPVRPAPAPVPVALPVARPGLLARVRHVLRSARR</sequence>
<protein>
    <submittedName>
        <fullName evidence="1">Uncharacterized protein</fullName>
    </submittedName>
</protein>
<name>A0ABN3EG75_9ACTN</name>